<evidence type="ECO:0000256" key="11">
    <source>
        <dbReference type="ARBA" id="ARBA00022840"/>
    </source>
</evidence>
<dbReference type="CDD" id="cd01169">
    <property type="entry name" value="HMPP_kinase"/>
    <property type="match status" value="1"/>
</dbReference>
<dbReference type="GO" id="GO:0005524">
    <property type="term" value="F:ATP binding"/>
    <property type="evidence" value="ECO:0007669"/>
    <property type="project" value="UniProtKB-KW"/>
</dbReference>
<dbReference type="EC" id="2.7.1.49" evidence="5"/>
<keyword evidence="11" id="KW-0067">ATP-binding</keyword>
<comment type="pathway">
    <text evidence="13">Cofactor biosynthesis; thiamine diphosphate biosynthesis; 4-amino-2-methyl-5-diphosphomethylpyrimidine from 5-amino-1-(5-phospho-D-ribosyl)imidazole: step 2/3.</text>
</comment>
<sequence>MRITASGHVVRALTIAGSDSGGGAGIQADLKTFAAYEVYGASVIAGLTAQNTLGVQGVQYVDPAFVQQQLDSVLGDIGADAVKTGMLGSAEIISVVAGRLAVAGVDRLVVDPVMVAKGGEALIDGDAVATLRQRLLPLARVVTPNIPEAEVLAGFPVDSWSACHRAAEALHRLGPKVVVIKGGHSQAAWLKDAPWDSLETQGHAVDIVYDGDRFTYLATPRVSSRKTHGTGCTFSSATAAGLALGWSDAEAIASAKAFIYAAIASAADWDVGAGHGPTDHSVRPTLAAGIQAGGAYRLVDGQWERLEGGC</sequence>
<dbReference type="PANTHER" id="PTHR20858">
    <property type="entry name" value="PHOSPHOMETHYLPYRIMIDINE KINASE"/>
    <property type="match status" value="1"/>
</dbReference>
<proteinExistence type="inferred from homology"/>
<evidence type="ECO:0000313" key="17">
    <source>
        <dbReference type="EMBL" id="SFU46320.1"/>
    </source>
</evidence>
<dbReference type="InterPro" id="IPR013749">
    <property type="entry name" value="PM/HMP-P_kinase-1"/>
</dbReference>
<evidence type="ECO:0000256" key="4">
    <source>
        <dbReference type="ARBA" id="ARBA00009879"/>
    </source>
</evidence>
<dbReference type="AlphaFoldDB" id="A0A1I7GD07"/>
<dbReference type="STRING" id="392015.SAMN05421543_102141"/>
<evidence type="ECO:0000256" key="14">
    <source>
        <dbReference type="ARBA" id="ARBA00042102"/>
    </source>
</evidence>
<dbReference type="InterPro" id="IPR029056">
    <property type="entry name" value="Ribokinase-like"/>
</dbReference>
<keyword evidence="12" id="KW-0784">Thiamine biosynthesis</keyword>
<dbReference type="Pfam" id="PF08543">
    <property type="entry name" value="Phos_pyr_kin"/>
    <property type="match status" value="1"/>
</dbReference>
<comment type="catalytic activity">
    <reaction evidence="1">
        <text>4-amino-5-hydroxymethyl-2-methylpyrimidine + ATP = 4-amino-2-methyl-5-(phosphooxymethyl)pyrimidine + ADP + H(+)</text>
        <dbReference type="Rhea" id="RHEA:23096"/>
        <dbReference type="ChEBI" id="CHEBI:15378"/>
        <dbReference type="ChEBI" id="CHEBI:16892"/>
        <dbReference type="ChEBI" id="CHEBI:30616"/>
        <dbReference type="ChEBI" id="CHEBI:58354"/>
        <dbReference type="ChEBI" id="CHEBI:456216"/>
        <dbReference type="EC" id="2.7.1.49"/>
    </reaction>
</comment>
<evidence type="ECO:0000256" key="6">
    <source>
        <dbReference type="ARBA" id="ARBA00012963"/>
    </source>
</evidence>
<evidence type="ECO:0000256" key="7">
    <source>
        <dbReference type="ARBA" id="ARBA00019161"/>
    </source>
</evidence>
<dbReference type="Proteomes" id="UP000183508">
    <property type="component" value="Unassembled WGS sequence"/>
</dbReference>
<evidence type="ECO:0000256" key="15">
    <source>
        <dbReference type="ARBA" id="ARBA00043176"/>
    </source>
</evidence>
<comment type="similarity">
    <text evidence="4">Belongs to the ThiD family.</text>
</comment>
<dbReference type="GO" id="GO:0009228">
    <property type="term" value="P:thiamine biosynthetic process"/>
    <property type="evidence" value="ECO:0007669"/>
    <property type="project" value="UniProtKB-KW"/>
</dbReference>
<comment type="pathway">
    <text evidence="3">Cofactor biosynthesis; thiamine diphosphate biosynthesis; 4-amino-2-methyl-5-diphosphomethylpyrimidine from 5-amino-1-(5-phospho-D-ribosyl)imidazole: step 3/3.</text>
</comment>
<evidence type="ECO:0000256" key="9">
    <source>
        <dbReference type="ARBA" id="ARBA00022741"/>
    </source>
</evidence>
<dbReference type="NCBIfam" id="TIGR00097">
    <property type="entry name" value="HMP-P_kinase"/>
    <property type="match status" value="1"/>
</dbReference>
<evidence type="ECO:0000256" key="13">
    <source>
        <dbReference type="ARBA" id="ARBA00037917"/>
    </source>
</evidence>
<dbReference type="SUPFAM" id="SSF53613">
    <property type="entry name" value="Ribokinase-like"/>
    <property type="match status" value="1"/>
</dbReference>
<evidence type="ECO:0000313" key="18">
    <source>
        <dbReference type="Proteomes" id="UP000183508"/>
    </source>
</evidence>
<dbReference type="EMBL" id="FPBV01000002">
    <property type="protein sequence ID" value="SFU46320.1"/>
    <property type="molecule type" value="Genomic_DNA"/>
</dbReference>
<keyword evidence="10 17" id="KW-0418">Kinase</keyword>
<dbReference type="PANTHER" id="PTHR20858:SF17">
    <property type="entry name" value="HYDROXYMETHYLPYRIMIDINE_PHOSPHOMETHYLPYRIMIDINE KINASE THI20-RELATED"/>
    <property type="match status" value="1"/>
</dbReference>
<evidence type="ECO:0000256" key="12">
    <source>
        <dbReference type="ARBA" id="ARBA00022977"/>
    </source>
</evidence>
<dbReference type="FunFam" id="3.40.1190.20:FF:000003">
    <property type="entry name" value="Phosphomethylpyrimidine kinase ThiD"/>
    <property type="match status" value="1"/>
</dbReference>
<evidence type="ECO:0000259" key="16">
    <source>
        <dbReference type="Pfam" id="PF08543"/>
    </source>
</evidence>
<gene>
    <name evidence="17" type="ORF">SAMN05421543_102141</name>
</gene>
<evidence type="ECO:0000256" key="1">
    <source>
        <dbReference type="ARBA" id="ARBA00000151"/>
    </source>
</evidence>
<dbReference type="EC" id="2.7.4.7" evidence="6"/>
<dbReference type="GO" id="GO:0008902">
    <property type="term" value="F:hydroxymethylpyrimidine kinase activity"/>
    <property type="evidence" value="ECO:0007669"/>
    <property type="project" value="UniProtKB-EC"/>
</dbReference>
<dbReference type="eggNOG" id="COG0351">
    <property type="taxonomic scope" value="Bacteria"/>
</dbReference>
<name>A0A1I7GD07_9BACL</name>
<keyword evidence="18" id="KW-1185">Reference proteome</keyword>
<evidence type="ECO:0000256" key="3">
    <source>
        <dbReference type="ARBA" id="ARBA00004769"/>
    </source>
</evidence>
<dbReference type="InterPro" id="IPR004399">
    <property type="entry name" value="HMP/HMP-P_kinase_dom"/>
</dbReference>
<evidence type="ECO:0000256" key="10">
    <source>
        <dbReference type="ARBA" id="ARBA00022777"/>
    </source>
</evidence>
<dbReference type="Gene3D" id="3.40.1190.20">
    <property type="match status" value="1"/>
</dbReference>
<protein>
    <recommendedName>
        <fullName evidence="7">Hydroxymethylpyrimidine/phosphomethylpyrimidine kinase</fullName>
        <ecNumber evidence="5">2.7.1.49</ecNumber>
        <ecNumber evidence="6">2.7.4.7</ecNumber>
    </recommendedName>
    <alternativeName>
        <fullName evidence="14">Hydroxymethylpyrimidine kinase</fullName>
    </alternativeName>
    <alternativeName>
        <fullName evidence="15">Hydroxymethylpyrimidine phosphate kinase</fullName>
    </alternativeName>
</protein>
<accession>A0A1I7GD07</accession>
<evidence type="ECO:0000256" key="8">
    <source>
        <dbReference type="ARBA" id="ARBA00022679"/>
    </source>
</evidence>
<feature type="domain" description="Pyridoxamine kinase/Phosphomethylpyrimidine kinase" evidence="16">
    <location>
        <begin position="19"/>
        <end position="279"/>
    </location>
</feature>
<keyword evidence="8" id="KW-0808">Transferase</keyword>
<comment type="catalytic activity">
    <reaction evidence="2">
        <text>4-amino-2-methyl-5-(phosphooxymethyl)pyrimidine + ATP = 4-amino-2-methyl-5-(diphosphooxymethyl)pyrimidine + ADP</text>
        <dbReference type="Rhea" id="RHEA:19893"/>
        <dbReference type="ChEBI" id="CHEBI:30616"/>
        <dbReference type="ChEBI" id="CHEBI:57841"/>
        <dbReference type="ChEBI" id="CHEBI:58354"/>
        <dbReference type="ChEBI" id="CHEBI:456216"/>
        <dbReference type="EC" id="2.7.4.7"/>
    </reaction>
</comment>
<organism evidence="17 18">
    <name type="scientific">Alicyclobacillus macrosporangiidus</name>
    <dbReference type="NCBI Taxonomy" id="392015"/>
    <lineage>
        <taxon>Bacteria</taxon>
        <taxon>Bacillati</taxon>
        <taxon>Bacillota</taxon>
        <taxon>Bacilli</taxon>
        <taxon>Bacillales</taxon>
        <taxon>Alicyclobacillaceae</taxon>
        <taxon>Alicyclobacillus</taxon>
    </lineage>
</organism>
<dbReference type="GO" id="GO:0008972">
    <property type="term" value="F:phosphomethylpyrimidine kinase activity"/>
    <property type="evidence" value="ECO:0007669"/>
    <property type="project" value="UniProtKB-EC"/>
</dbReference>
<reference evidence="18" key="1">
    <citation type="submission" date="2016-10" db="EMBL/GenBank/DDBJ databases">
        <authorList>
            <person name="Varghese N."/>
        </authorList>
    </citation>
    <scope>NUCLEOTIDE SEQUENCE [LARGE SCALE GENOMIC DNA]</scope>
    <source>
        <strain evidence="18">DSM 17980</strain>
    </source>
</reference>
<dbReference type="OrthoDB" id="9810880at2"/>
<keyword evidence="9" id="KW-0547">Nucleotide-binding</keyword>
<dbReference type="GO" id="GO:0005829">
    <property type="term" value="C:cytosol"/>
    <property type="evidence" value="ECO:0007669"/>
    <property type="project" value="TreeGrafter"/>
</dbReference>
<dbReference type="RefSeq" id="WP_074949520.1">
    <property type="nucleotide sequence ID" value="NZ_FPBV01000002.1"/>
</dbReference>
<evidence type="ECO:0000256" key="2">
    <source>
        <dbReference type="ARBA" id="ARBA00000565"/>
    </source>
</evidence>
<evidence type="ECO:0000256" key="5">
    <source>
        <dbReference type="ARBA" id="ARBA00012135"/>
    </source>
</evidence>